<reference evidence="1 2" key="1">
    <citation type="submission" date="2018-02" db="EMBL/GenBank/DDBJ databases">
        <title>The draft genome of Sphingobacterium sp. 5JN-11.</title>
        <authorList>
            <person name="Liu L."/>
            <person name="Li L."/>
            <person name="Liang L."/>
            <person name="Zhang X."/>
            <person name="Wang T."/>
        </authorList>
    </citation>
    <scope>NUCLEOTIDE SEQUENCE [LARGE SCALE GENOMIC DNA]</scope>
    <source>
        <strain evidence="1 2">5JN-11</strain>
    </source>
</reference>
<evidence type="ECO:0000313" key="1">
    <source>
        <dbReference type="EMBL" id="PRD46133.1"/>
    </source>
</evidence>
<keyword evidence="2" id="KW-1185">Reference proteome</keyword>
<organism evidence="1 2">
    <name type="scientific">Sphingobacterium haloxyli</name>
    <dbReference type="NCBI Taxonomy" id="2100533"/>
    <lineage>
        <taxon>Bacteria</taxon>
        <taxon>Pseudomonadati</taxon>
        <taxon>Bacteroidota</taxon>
        <taxon>Sphingobacteriia</taxon>
        <taxon>Sphingobacteriales</taxon>
        <taxon>Sphingobacteriaceae</taxon>
        <taxon>Sphingobacterium</taxon>
    </lineage>
</organism>
<sequence length="65" mass="7397">MKGFYPKLPSQHLSSLSLSLQALKYLSANEGSIELLKINKQLTLSQKYASGKLLTFVKTERFFFL</sequence>
<proteinExistence type="predicted"/>
<protein>
    <submittedName>
        <fullName evidence="1">Uncharacterized protein</fullName>
    </submittedName>
</protein>
<dbReference type="EMBL" id="PVBQ01000017">
    <property type="protein sequence ID" value="PRD46133.1"/>
    <property type="molecule type" value="Genomic_DNA"/>
</dbReference>
<dbReference type="Proteomes" id="UP000239711">
    <property type="component" value="Unassembled WGS sequence"/>
</dbReference>
<accession>A0A2S9J019</accession>
<dbReference type="AlphaFoldDB" id="A0A2S9J019"/>
<name>A0A2S9J019_9SPHI</name>
<gene>
    <name evidence="1" type="ORF">C5745_17075</name>
</gene>
<comment type="caution">
    <text evidence="1">The sequence shown here is derived from an EMBL/GenBank/DDBJ whole genome shotgun (WGS) entry which is preliminary data.</text>
</comment>
<evidence type="ECO:0000313" key="2">
    <source>
        <dbReference type="Proteomes" id="UP000239711"/>
    </source>
</evidence>